<comment type="caution">
    <text evidence="1">The sequence shown here is derived from an EMBL/GenBank/DDBJ whole genome shotgun (WGS) entry which is preliminary data.</text>
</comment>
<protein>
    <submittedName>
        <fullName evidence="1">Uncharacterized protein</fullName>
    </submittedName>
</protein>
<gene>
    <name evidence="1" type="ORF">GRI62_00615</name>
</gene>
<evidence type="ECO:0000313" key="1">
    <source>
        <dbReference type="EMBL" id="MXO92107.1"/>
    </source>
</evidence>
<name>A0A844ZZE6_9SPHN</name>
<dbReference type="EMBL" id="WTYH01000001">
    <property type="protein sequence ID" value="MXO92107.1"/>
    <property type="molecule type" value="Genomic_DNA"/>
</dbReference>
<dbReference type="OrthoDB" id="7462684at2"/>
<dbReference type="Proteomes" id="UP000460626">
    <property type="component" value="Unassembled WGS sequence"/>
</dbReference>
<proteinExistence type="predicted"/>
<accession>A0A844ZZE6</accession>
<organism evidence="1 2">
    <name type="scientific">Aurantiacibacter arachoides</name>
    <dbReference type="NCBI Taxonomy" id="1850444"/>
    <lineage>
        <taxon>Bacteria</taxon>
        <taxon>Pseudomonadati</taxon>
        <taxon>Pseudomonadota</taxon>
        <taxon>Alphaproteobacteria</taxon>
        <taxon>Sphingomonadales</taxon>
        <taxon>Erythrobacteraceae</taxon>
        <taxon>Aurantiacibacter</taxon>
    </lineage>
</organism>
<dbReference type="RefSeq" id="WP_131451501.1">
    <property type="nucleotide sequence ID" value="NZ_BMJK01000001.1"/>
</dbReference>
<evidence type="ECO:0000313" key="2">
    <source>
        <dbReference type="Proteomes" id="UP000460626"/>
    </source>
</evidence>
<sequence>MLAAGLFALVAQTAAAQQDITLQAGADYTHPHSGIRVPAVLAGQMRTAAGSYAEDMLDVGLNFDDETSVEALSIYVYRRTNGSVPLWFAQAQSVIEHRSSYADPELVAPPANFVPPGTTAASGLRAIYRTGAESGRISTGLALFAHGDCYVKLRATSATRSPEDLGRWMDEALAQLQVPQPPVAERAVAPIADCQALLRFRREARDAPGEAADLVVDGMMSGLFAGAITAQVRERPPVVWCRDAVLAPDRIVYRPDNADDSYLLALGDNGQAVLVGQELRIEGISPRRRAGPRYTVRFMTAARDINFVSQDRLPSPARVIELIETNRAMSTRTTWGEDSGSVTVHVEALAD</sequence>
<reference evidence="1 2" key="1">
    <citation type="submission" date="2019-12" db="EMBL/GenBank/DDBJ databases">
        <title>Genomic-based taxomic classification of the family Erythrobacteraceae.</title>
        <authorList>
            <person name="Xu L."/>
        </authorList>
    </citation>
    <scope>NUCLEOTIDE SEQUENCE [LARGE SCALE GENOMIC DNA]</scope>
    <source>
        <strain evidence="1 2">RC4-10-4</strain>
    </source>
</reference>
<keyword evidence="2" id="KW-1185">Reference proteome</keyword>
<dbReference type="AlphaFoldDB" id="A0A844ZZE6"/>